<dbReference type="Gene3D" id="3.40.710.10">
    <property type="entry name" value="DD-peptidase/beta-lactamase superfamily"/>
    <property type="match status" value="2"/>
</dbReference>
<dbReference type="PANTHER" id="PTHR30023">
    <property type="entry name" value="D-ALANYL-D-ALANINE CARBOXYPEPTIDASE"/>
    <property type="match status" value="1"/>
</dbReference>
<dbReference type="EC" id="3.4.16.4" evidence="3"/>
<evidence type="ECO:0000313" key="4">
    <source>
        <dbReference type="Proteomes" id="UP000603369"/>
    </source>
</evidence>
<proteinExistence type="inferred from homology"/>
<dbReference type="InterPro" id="IPR000667">
    <property type="entry name" value="Peptidase_S13"/>
</dbReference>
<evidence type="ECO:0000256" key="2">
    <source>
        <dbReference type="ARBA" id="ARBA00022801"/>
    </source>
</evidence>
<dbReference type="SUPFAM" id="SSF56601">
    <property type="entry name" value="beta-lactamase/transpeptidase-like"/>
    <property type="match status" value="1"/>
</dbReference>
<dbReference type="GO" id="GO:0006508">
    <property type="term" value="P:proteolysis"/>
    <property type="evidence" value="ECO:0007669"/>
    <property type="project" value="InterPro"/>
</dbReference>
<evidence type="ECO:0000313" key="3">
    <source>
        <dbReference type="EMBL" id="MBK3427992.1"/>
    </source>
</evidence>
<dbReference type="GO" id="GO:0009002">
    <property type="term" value="F:serine-type D-Ala-D-Ala carboxypeptidase activity"/>
    <property type="evidence" value="ECO:0007669"/>
    <property type="project" value="UniProtKB-EC"/>
</dbReference>
<comment type="similarity">
    <text evidence="1">Belongs to the peptidase S13 family.</text>
</comment>
<protein>
    <submittedName>
        <fullName evidence="3">D-alanyl-D-alanine carboxypeptidase/D-alanyl-D-alanine-endopeptidase</fullName>
        <ecNumber evidence="3">3.4.16.4</ecNumber>
    </submittedName>
</protein>
<keyword evidence="3" id="KW-0121">Carboxypeptidase</keyword>
<keyword evidence="3" id="KW-0645">Protease</keyword>
<dbReference type="Proteomes" id="UP000603369">
    <property type="component" value="Unassembled WGS sequence"/>
</dbReference>
<evidence type="ECO:0000256" key="1">
    <source>
        <dbReference type="ARBA" id="ARBA00006096"/>
    </source>
</evidence>
<dbReference type="PRINTS" id="PR00922">
    <property type="entry name" value="DADACBPTASE3"/>
</dbReference>
<name>A0A8I1HXX3_9CORY</name>
<organism evidence="3 4">
    <name type="scientific">Corynebacterium tuberculostearicum</name>
    <dbReference type="NCBI Taxonomy" id="38304"/>
    <lineage>
        <taxon>Bacteria</taxon>
        <taxon>Bacillati</taxon>
        <taxon>Actinomycetota</taxon>
        <taxon>Actinomycetes</taxon>
        <taxon>Mycobacteriales</taxon>
        <taxon>Corynebacteriaceae</taxon>
        <taxon>Corynebacterium</taxon>
    </lineage>
</organism>
<dbReference type="EMBL" id="JAEHFL010000007">
    <property type="protein sequence ID" value="MBK3427992.1"/>
    <property type="molecule type" value="Genomic_DNA"/>
</dbReference>
<sequence>MKAKHVWWSATALVVAAAVGGTAALGVTLQREYGDLSHGEAQAVEAPEEPLSAAQPGEADLDALSAKLDELAKNKDLATFGGEVIDTETGDVVWQRDADKRLTPASSTKVLTTAAATLALDENEKITTKVYRGSNEKNVVIKAAGDVWMTHEQLDDLAEQISKNVEQVDGVYIDTSVWSGEAQAPGWDPENVDGGFVAPMEPAMLYGGRLGATTGDVPRSHEPALDVAKQLGDRLGAGKVGMGSVAENAQEVASVDSPPLADRAREMVRHSDNVMAEAIARELAMSRGKEASFEGDTQVTLEVLREQGFDVEGVDIMDNSGLSVDNRLTAGLLSQIINGAVKDERLRPLVSYLPVAGGDGTLYERYGDSAAKGYVRAKTGTLTGVSALAGTAQGNSGRVYAFAFLVNDGDILAARKAQDALASALHEF</sequence>
<accession>A0A8I1HXX3</accession>
<reference evidence="3 4" key="1">
    <citation type="submission" date="2020-12" db="EMBL/GenBank/DDBJ databases">
        <title>Draft genome sequence of the commensal strain Corynebacterium tuberculostearicum MFP09/CIP 102622 isolated from human skin.</title>
        <authorList>
            <person name="Boukerb A.M."/>
            <person name="Janvier X."/>
            <person name="Feuilloley M.G.J."/>
            <person name="Groboillot A."/>
        </authorList>
    </citation>
    <scope>NUCLEOTIDE SEQUENCE [LARGE SCALE GENOMIC DNA]</scope>
    <source>
        <strain evidence="3 4">CIP 102622</strain>
    </source>
</reference>
<keyword evidence="2 3" id="KW-0378">Hydrolase</keyword>
<dbReference type="PANTHER" id="PTHR30023:SF0">
    <property type="entry name" value="PENICILLIN-SENSITIVE CARBOXYPEPTIDASE A"/>
    <property type="match status" value="1"/>
</dbReference>
<dbReference type="GO" id="GO:0000270">
    <property type="term" value="P:peptidoglycan metabolic process"/>
    <property type="evidence" value="ECO:0007669"/>
    <property type="project" value="TreeGrafter"/>
</dbReference>
<keyword evidence="4" id="KW-1185">Reference proteome</keyword>
<dbReference type="NCBIfam" id="TIGR00666">
    <property type="entry name" value="PBP4"/>
    <property type="match status" value="1"/>
</dbReference>
<dbReference type="InterPro" id="IPR012338">
    <property type="entry name" value="Beta-lactam/transpept-like"/>
</dbReference>
<dbReference type="AlphaFoldDB" id="A0A8I1HXX3"/>
<gene>
    <name evidence="3" type="primary">dacB</name>
    <name evidence="3" type="ORF">JDP02_05615</name>
</gene>
<dbReference type="RefSeq" id="WP_200435725.1">
    <property type="nucleotide sequence ID" value="NZ_JAEHFL010000007.1"/>
</dbReference>
<dbReference type="Pfam" id="PF02113">
    <property type="entry name" value="Peptidase_S13"/>
    <property type="match status" value="2"/>
</dbReference>
<comment type="caution">
    <text evidence="3">The sequence shown here is derived from an EMBL/GenBank/DDBJ whole genome shotgun (WGS) entry which is preliminary data.</text>
</comment>